<protein>
    <recommendedName>
        <fullName evidence="8">Cytochrome P450</fullName>
    </recommendedName>
</protein>
<keyword evidence="4" id="KW-0503">Monooxygenase</keyword>
<name>A0A8K0PFN4_9PEZI</name>
<dbReference type="Gene3D" id="1.10.630.10">
    <property type="entry name" value="Cytochrome P450"/>
    <property type="match status" value="1"/>
</dbReference>
<dbReference type="InterPro" id="IPR036396">
    <property type="entry name" value="Cyt_P450_sf"/>
</dbReference>
<keyword evidence="7" id="KW-1185">Reference proteome</keyword>
<keyword evidence="3 4" id="KW-0408">Iron</keyword>
<evidence type="ECO:0000256" key="5">
    <source>
        <dbReference type="SAM" id="MobiDB-lite"/>
    </source>
</evidence>
<dbReference type="InterPro" id="IPR017972">
    <property type="entry name" value="Cyt_P450_CS"/>
</dbReference>
<evidence type="ECO:0000256" key="1">
    <source>
        <dbReference type="ARBA" id="ARBA00001971"/>
    </source>
</evidence>
<evidence type="ECO:0000313" key="7">
    <source>
        <dbReference type="Proteomes" id="UP000809789"/>
    </source>
</evidence>
<keyword evidence="4" id="KW-0560">Oxidoreductase</keyword>
<dbReference type="InterPro" id="IPR001128">
    <property type="entry name" value="Cyt_P450"/>
</dbReference>
<evidence type="ECO:0000256" key="4">
    <source>
        <dbReference type="RuleBase" id="RU000461"/>
    </source>
</evidence>
<dbReference type="PANTHER" id="PTHR24305">
    <property type="entry name" value="CYTOCHROME P450"/>
    <property type="match status" value="1"/>
</dbReference>
<dbReference type="InterPro" id="IPR050121">
    <property type="entry name" value="Cytochrome_P450_monoxygenase"/>
</dbReference>
<dbReference type="GO" id="GO:0020037">
    <property type="term" value="F:heme binding"/>
    <property type="evidence" value="ECO:0007669"/>
    <property type="project" value="InterPro"/>
</dbReference>
<dbReference type="Proteomes" id="UP000809789">
    <property type="component" value="Unassembled WGS sequence"/>
</dbReference>
<evidence type="ECO:0000256" key="2">
    <source>
        <dbReference type="ARBA" id="ARBA00022723"/>
    </source>
</evidence>
<accession>A0A8K0PFN4</accession>
<keyword evidence="2 4" id="KW-0479">Metal-binding</keyword>
<comment type="caution">
    <text evidence="6">The sequence shown here is derived from an EMBL/GenBank/DDBJ whole genome shotgun (WGS) entry which is preliminary data.</text>
</comment>
<dbReference type="OrthoDB" id="3934656at2759"/>
<dbReference type="EMBL" id="JAESVG020000010">
    <property type="protein sequence ID" value="KAG8623729.1"/>
    <property type="molecule type" value="Genomic_DNA"/>
</dbReference>
<evidence type="ECO:0000256" key="3">
    <source>
        <dbReference type="ARBA" id="ARBA00023004"/>
    </source>
</evidence>
<gene>
    <name evidence="6" type="ORF">KVT40_008705</name>
</gene>
<comment type="cofactor">
    <cofactor evidence="1">
        <name>heme</name>
        <dbReference type="ChEBI" id="CHEBI:30413"/>
    </cofactor>
</comment>
<feature type="region of interest" description="Disordered" evidence="5">
    <location>
        <begin position="69"/>
        <end position="158"/>
    </location>
</feature>
<dbReference type="SUPFAM" id="SSF48264">
    <property type="entry name" value="Cytochrome P450"/>
    <property type="match status" value="1"/>
</dbReference>
<organism evidence="6 7">
    <name type="scientific">Elsinoe batatas</name>
    <dbReference type="NCBI Taxonomy" id="2601811"/>
    <lineage>
        <taxon>Eukaryota</taxon>
        <taxon>Fungi</taxon>
        <taxon>Dikarya</taxon>
        <taxon>Ascomycota</taxon>
        <taxon>Pezizomycotina</taxon>
        <taxon>Dothideomycetes</taxon>
        <taxon>Dothideomycetidae</taxon>
        <taxon>Myriangiales</taxon>
        <taxon>Elsinoaceae</taxon>
        <taxon>Elsinoe</taxon>
    </lineage>
</organism>
<feature type="compositionally biased region" description="Basic residues" evidence="5">
    <location>
        <begin position="89"/>
        <end position="113"/>
    </location>
</feature>
<reference evidence="6" key="1">
    <citation type="submission" date="2021-07" db="EMBL/GenBank/DDBJ databases">
        <title>Elsinoe batatas strain:CRI-CJ2 Genome sequencing and assembly.</title>
        <authorList>
            <person name="Huang L."/>
        </authorList>
    </citation>
    <scope>NUCLEOTIDE SEQUENCE</scope>
    <source>
        <strain evidence="6">CRI-CJ2</strain>
    </source>
</reference>
<dbReference type="AlphaFoldDB" id="A0A8K0PFN4"/>
<evidence type="ECO:0000313" key="6">
    <source>
        <dbReference type="EMBL" id="KAG8623729.1"/>
    </source>
</evidence>
<dbReference type="PROSITE" id="PS00086">
    <property type="entry name" value="CYTOCHROME_P450"/>
    <property type="match status" value="1"/>
</dbReference>
<comment type="similarity">
    <text evidence="4">Belongs to the cytochrome P450 family.</text>
</comment>
<dbReference type="PANTHER" id="PTHR24305:SF190">
    <property type="entry name" value="P450, PUTATIVE (EUROFUNG)-RELATED"/>
    <property type="match status" value="1"/>
</dbReference>
<dbReference type="GO" id="GO:0005506">
    <property type="term" value="F:iron ion binding"/>
    <property type="evidence" value="ECO:0007669"/>
    <property type="project" value="InterPro"/>
</dbReference>
<sequence length="241" mass="28909">MSKLEQMSSEKKTIDLGKWLQYYAFDVYGEITFSHLHFWTAPFLYGLIPSGFSRIMDFLGRQIADRFESLNDEDPHQPKRPRTQTSPSHRPRPKRRRRLRHHRHHPRRHHVQHLHPPGRPLQTPRRAPPRNPSRHRLRPHHLRTKPRPPLPPGRHQRWMTDDRDQLSRMERGFFPFGPGSRTCIGKNISLLEMGKVIPQLVKGFDFEVVDEFARREGRLRTRNWWFVKQSGFWAEARERVV</sequence>
<proteinExistence type="inferred from homology"/>
<dbReference type="GO" id="GO:0016705">
    <property type="term" value="F:oxidoreductase activity, acting on paired donors, with incorporation or reduction of molecular oxygen"/>
    <property type="evidence" value="ECO:0007669"/>
    <property type="project" value="InterPro"/>
</dbReference>
<evidence type="ECO:0008006" key="8">
    <source>
        <dbReference type="Google" id="ProtNLM"/>
    </source>
</evidence>
<dbReference type="Pfam" id="PF00067">
    <property type="entry name" value="p450"/>
    <property type="match status" value="1"/>
</dbReference>
<keyword evidence="4" id="KW-0349">Heme</keyword>
<feature type="compositionally biased region" description="Basic residues" evidence="5">
    <location>
        <begin position="132"/>
        <end position="146"/>
    </location>
</feature>
<dbReference type="GO" id="GO:0004497">
    <property type="term" value="F:monooxygenase activity"/>
    <property type="evidence" value="ECO:0007669"/>
    <property type="project" value="UniProtKB-KW"/>
</dbReference>